<dbReference type="Proteomes" id="UP001390339">
    <property type="component" value="Unassembled WGS sequence"/>
</dbReference>
<accession>A0ABR2IER3</accession>
<dbReference type="EMBL" id="JAPCWZ010000005">
    <property type="protein sequence ID" value="KAK8861852.1"/>
    <property type="molecule type" value="Genomic_DNA"/>
</dbReference>
<reference evidence="1 2" key="1">
    <citation type="journal article" date="2024" name="IMA Fungus">
        <title>Apiospora arundinis, a panoply of carbohydrate-active enzymes and secondary metabolites.</title>
        <authorList>
            <person name="Sorensen T."/>
            <person name="Petersen C."/>
            <person name="Muurmann A.T."/>
            <person name="Christiansen J.V."/>
            <person name="Brundto M.L."/>
            <person name="Overgaard C.K."/>
            <person name="Boysen A.T."/>
            <person name="Wollenberg R.D."/>
            <person name="Larsen T.O."/>
            <person name="Sorensen J.L."/>
            <person name="Nielsen K.L."/>
            <person name="Sondergaard T.E."/>
        </authorList>
    </citation>
    <scope>NUCLEOTIDE SEQUENCE [LARGE SCALE GENOMIC DNA]</scope>
    <source>
        <strain evidence="1 2">AAU 773</strain>
    </source>
</reference>
<organism evidence="1 2">
    <name type="scientific">Apiospora arundinis</name>
    <dbReference type="NCBI Taxonomy" id="335852"/>
    <lineage>
        <taxon>Eukaryota</taxon>
        <taxon>Fungi</taxon>
        <taxon>Dikarya</taxon>
        <taxon>Ascomycota</taxon>
        <taxon>Pezizomycotina</taxon>
        <taxon>Sordariomycetes</taxon>
        <taxon>Xylariomycetidae</taxon>
        <taxon>Amphisphaeriales</taxon>
        <taxon>Apiosporaceae</taxon>
        <taxon>Apiospora</taxon>
    </lineage>
</organism>
<proteinExistence type="predicted"/>
<keyword evidence="2" id="KW-1185">Reference proteome</keyword>
<dbReference type="InterPro" id="IPR027417">
    <property type="entry name" value="P-loop_NTPase"/>
</dbReference>
<gene>
    <name evidence="1" type="ORF">PGQ11_008087</name>
</gene>
<evidence type="ECO:0000313" key="2">
    <source>
        <dbReference type="Proteomes" id="UP001390339"/>
    </source>
</evidence>
<dbReference type="SUPFAM" id="SSF52540">
    <property type="entry name" value="P-loop containing nucleoside triphosphate hydrolases"/>
    <property type="match status" value="1"/>
</dbReference>
<evidence type="ECO:0000313" key="1">
    <source>
        <dbReference type="EMBL" id="KAK8861852.1"/>
    </source>
</evidence>
<comment type="caution">
    <text evidence="1">The sequence shown here is derived from an EMBL/GenBank/DDBJ whole genome shotgun (WGS) entry which is preliminary data.</text>
</comment>
<dbReference type="Gene3D" id="3.40.50.300">
    <property type="entry name" value="P-loop containing nucleotide triphosphate hydrolases"/>
    <property type="match status" value="1"/>
</dbReference>
<protein>
    <submittedName>
        <fullName evidence="1">Uncharacterized protein</fullName>
    </submittedName>
</protein>
<sequence>MAPFVYLNGYPGVGKLTVADELCRMLPKAKVLSNHLLIDPVTAVFDRRDKEYQPLRQTVRRTVLESIAKSPSIGDVTWIFTDQQSSSPLGSSAAMDYRHAAEKRNSVFVSVILHCELDENLRRTAGEGRGVGASNTKLTDPNIVRRIREEEDIFRFHDPNELEIDVTNRSPTEVAEVIIGHIGKASREHSDSIEVVA</sequence>
<name>A0ABR2IER3_9PEZI</name>